<evidence type="ECO:0000313" key="2">
    <source>
        <dbReference type="Proteomes" id="UP001147747"/>
    </source>
</evidence>
<dbReference type="OrthoDB" id="4525039at2759"/>
<sequence length="153" mass="17229">MVWDNPNGQQIGWGVYLSTGPGEWKGYEWNCAIWADLDKWEAAPKAWIPEEDECGNSLLQPKSEFARNKYVESLGLDPEKTVFISPVYDHHDPVYQVLVKPNMLKGKANDMGIGATCAKKTVSPDGETENLHLDVTVPADWRSWVIEGRPEDL</sequence>
<dbReference type="AlphaFoldDB" id="A0A9X0B9K1"/>
<organism evidence="1 2">
    <name type="scientific">Penicillium cosmopolitanum</name>
    <dbReference type="NCBI Taxonomy" id="1131564"/>
    <lineage>
        <taxon>Eukaryota</taxon>
        <taxon>Fungi</taxon>
        <taxon>Dikarya</taxon>
        <taxon>Ascomycota</taxon>
        <taxon>Pezizomycotina</taxon>
        <taxon>Eurotiomycetes</taxon>
        <taxon>Eurotiomycetidae</taxon>
        <taxon>Eurotiales</taxon>
        <taxon>Aspergillaceae</taxon>
        <taxon>Penicillium</taxon>
    </lineage>
</organism>
<reference evidence="1" key="2">
    <citation type="journal article" date="2023" name="IMA Fungus">
        <title>Comparative genomic study of the Penicillium genus elucidates a diverse pangenome and 15 lateral gene transfer events.</title>
        <authorList>
            <person name="Petersen C."/>
            <person name="Sorensen T."/>
            <person name="Nielsen M.R."/>
            <person name="Sondergaard T.E."/>
            <person name="Sorensen J.L."/>
            <person name="Fitzpatrick D.A."/>
            <person name="Frisvad J.C."/>
            <person name="Nielsen K.L."/>
        </authorList>
    </citation>
    <scope>NUCLEOTIDE SEQUENCE</scope>
    <source>
        <strain evidence="1">IBT 29677</strain>
    </source>
</reference>
<dbReference type="RefSeq" id="XP_056488862.1">
    <property type="nucleotide sequence ID" value="XM_056629560.1"/>
</dbReference>
<keyword evidence="2" id="KW-1185">Reference proteome</keyword>
<dbReference type="Pfam" id="PF19287">
    <property type="entry name" value="DUF5910"/>
    <property type="match status" value="1"/>
</dbReference>
<gene>
    <name evidence="1" type="ORF">N7509_004923</name>
</gene>
<accession>A0A9X0B9K1</accession>
<name>A0A9X0B9K1_9EURO</name>
<dbReference type="InterPro" id="IPR045564">
    <property type="entry name" value="DUF5910"/>
</dbReference>
<proteinExistence type="predicted"/>
<reference evidence="1" key="1">
    <citation type="submission" date="2022-12" db="EMBL/GenBank/DDBJ databases">
        <authorList>
            <person name="Petersen C."/>
        </authorList>
    </citation>
    <scope>NUCLEOTIDE SEQUENCE</scope>
    <source>
        <strain evidence="1">IBT 29677</strain>
    </source>
</reference>
<evidence type="ECO:0000313" key="1">
    <source>
        <dbReference type="EMBL" id="KAJ5396810.1"/>
    </source>
</evidence>
<protein>
    <submittedName>
        <fullName evidence="1">Uncharacterized protein</fullName>
    </submittedName>
</protein>
<dbReference type="Proteomes" id="UP001147747">
    <property type="component" value="Unassembled WGS sequence"/>
</dbReference>
<comment type="caution">
    <text evidence="1">The sequence shown here is derived from an EMBL/GenBank/DDBJ whole genome shotgun (WGS) entry which is preliminary data.</text>
</comment>
<dbReference type="GeneID" id="81368540"/>
<dbReference type="EMBL" id="JAPZBU010000006">
    <property type="protein sequence ID" value="KAJ5396810.1"/>
    <property type="molecule type" value="Genomic_DNA"/>
</dbReference>